<evidence type="ECO:0000313" key="6">
    <source>
        <dbReference type="Proteomes" id="UP000663852"/>
    </source>
</evidence>
<feature type="chain" id="PRO_5035606409" description="Ganglioside GM2 activator-like protein" evidence="2">
    <location>
        <begin position="20"/>
        <end position="190"/>
    </location>
</feature>
<dbReference type="PANTHER" id="PTHR17357:SF0">
    <property type="entry name" value="GANGLIOSIDE GM2 ACTIVATOR"/>
    <property type="match status" value="1"/>
</dbReference>
<accession>A0A815F940</accession>
<dbReference type="GO" id="GO:0008047">
    <property type="term" value="F:enzyme activator activity"/>
    <property type="evidence" value="ECO:0007669"/>
    <property type="project" value="InterPro"/>
</dbReference>
<dbReference type="Gene3D" id="2.70.220.10">
    <property type="entry name" value="Ganglioside GM2 activator"/>
    <property type="match status" value="1"/>
</dbReference>
<dbReference type="AlphaFoldDB" id="A0A815F940"/>
<dbReference type="PANTHER" id="PTHR17357">
    <property type="entry name" value="GM2 GANGLIOSIDE ACTIVATOR PROTEIN"/>
    <property type="match status" value="1"/>
</dbReference>
<dbReference type="GO" id="GO:0009898">
    <property type="term" value="C:cytoplasmic side of plasma membrane"/>
    <property type="evidence" value="ECO:0007669"/>
    <property type="project" value="TreeGrafter"/>
</dbReference>
<dbReference type="EMBL" id="CAJNOJ010000236">
    <property type="protein sequence ID" value="CAF1322334.1"/>
    <property type="molecule type" value="Genomic_DNA"/>
</dbReference>
<evidence type="ECO:0000256" key="1">
    <source>
        <dbReference type="ARBA" id="ARBA00022729"/>
    </source>
</evidence>
<evidence type="ECO:0000256" key="2">
    <source>
        <dbReference type="SAM" id="SignalP"/>
    </source>
</evidence>
<evidence type="ECO:0000313" key="3">
    <source>
        <dbReference type="EMBL" id="CAF1322334.1"/>
    </source>
</evidence>
<dbReference type="SUPFAM" id="SSF63707">
    <property type="entry name" value="Ganglioside M2 (gm2) activator"/>
    <property type="match status" value="1"/>
</dbReference>
<reference evidence="3" key="1">
    <citation type="submission" date="2021-02" db="EMBL/GenBank/DDBJ databases">
        <authorList>
            <person name="Nowell W R."/>
        </authorList>
    </citation>
    <scope>NUCLEOTIDE SEQUENCE</scope>
</reference>
<organism evidence="3 6">
    <name type="scientific">Adineta ricciae</name>
    <name type="common">Rotifer</name>
    <dbReference type="NCBI Taxonomy" id="249248"/>
    <lineage>
        <taxon>Eukaryota</taxon>
        <taxon>Metazoa</taxon>
        <taxon>Spiralia</taxon>
        <taxon>Gnathifera</taxon>
        <taxon>Rotifera</taxon>
        <taxon>Eurotatoria</taxon>
        <taxon>Bdelloidea</taxon>
        <taxon>Adinetida</taxon>
        <taxon>Adinetidae</taxon>
        <taxon>Adineta</taxon>
    </lineage>
</organism>
<keyword evidence="5" id="KW-1185">Reference proteome</keyword>
<dbReference type="InterPro" id="IPR036846">
    <property type="entry name" value="GM2-AP_sf"/>
</dbReference>
<dbReference type="OrthoDB" id="6409159at2759"/>
<evidence type="ECO:0000313" key="4">
    <source>
        <dbReference type="EMBL" id="CAF1542066.1"/>
    </source>
</evidence>
<protein>
    <recommendedName>
        <fullName evidence="7">Ganglioside GM2 activator-like protein</fullName>
    </recommendedName>
</protein>
<evidence type="ECO:0008006" key="7">
    <source>
        <dbReference type="Google" id="ProtNLM"/>
    </source>
</evidence>
<feature type="signal peptide" evidence="2">
    <location>
        <begin position="1"/>
        <end position="19"/>
    </location>
</feature>
<dbReference type="EMBL" id="CAJNOR010005046">
    <property type="protein sequence ID" value="CAF1542066.1"/>
    <property type="molecule type" value="Genomic_DNA"/>
</dbReference>
<dbReference type="Proteomes" id="UP000663828">
    <property type="component" value="Unassembled WGS sequence"/>
</dbReference>
<comment type="caution">
    <text evidence="3">The sequence shown here is derived from an EMBL/GenBank/DDBJ whole genome shotgun (WGS) entry which is preliminary data.</text>
</comment>
<keyword evidence="1 2" id="KW-0732">Signal</keyword>
<dbReference type="GO" id="GO:0005319">
    <property type="term" value="F:lipid transporter activity"/>
    <property type="evidence" value="ECO:0007669"/>
    <property type="project" value="TreeGrafter"/>
</dbReference>
<gene>
    <name evidence="3" type="ORF">EDS130_LOCUS31730</name>
    <name evidence="4" type="ORF">XAT740_LOCUS42257</name>
</gene>
<name>A0A815F940_ADIRI</name>
<dbReference type="Proteomes" id="UP000663852">
    <property type="component" value="Unassembled WGS sequence"/>
</dbReference>
<sequence length="190" mass="20711">MLFVSHVIVFMCFVAYATSQTYTTVGLTDCGSKNVQINRLTFLPMPIIQPGQGTLSFAASTTEFIKGVIKADLKIVRTVSGIKLPISCYIVEGEKVGSCSYPDLCGLMKRLAPMENGCPANLLQHNIDCECPVDITTNNIDIEIDLTIPKAPEFASWLSVGDFDVEIKATVGNIYACYMIKFAVKPKGNN</sequence>
<dbReference type="InterPro" id="IPR028996">
    <property type="entry name" value="GM2-AP"/>
</dbReference>
<evidence type="ECO:0000313" key="5">
    <source>
        <dbReference type="Proteomes" id="UP000663828"/>
    </source>
</evidence>
<proteinExistence type="predicted"/>
<dbReference type="GO" id="GO:0006689">
    <property type="term" value="P:ganglioside catabolic process"/>
    <property type="evidence" value="ECO:0007669"/>
    <property type="project" value="InterPro"/>
</dbReference>